<dbReference type="PROSITE" id="PS50110">
    <property type="entry name" value="RESPONSE_REGULATORY"/>
    <property type="match status" value="1"/>
</dbReference>
<dbReference type="EMBL" id="FNFV01000001">
    <property type="protein sequence ID" value="SDJ93014.1"/>
    <property type="molecule type" value="Genomic_DNA"/>
</dbReference>
<dbReference type="Gene3D" id="3.40.50.2300">
    <property type="match status" value="1"/>
</dbReference>
<dbReference type="RefSeq" id="WP_092496996.1">
    <property type="nucleotide sequence ID" value="NZ_FNFV01000001.1"/>
</dbReference>
<dbReference type="InterPro" id="IPR001789">
    <property type="entry name" value="Sig_transdc_resp-reg_receiver"/>
</dbReference>
<accession>A0A1G8XS66</accession>
<gene>
    <name evidence="3" type="ORF">SAMN05216257_10126</name>
</gene>
<name>A0A1G8XS66_9RHOB</name>
<feature type="domain" description="Response regulatory" evidence="2">
    <location>
        <begin position="2"/>
        <end position="117"/>
    </location>
</feature>
<evidence type="ECO:0000313" key="4">
    <source>
        <dbReference type="Proteomes" id="UP000199328"/>
    </source>
</evidence>
<evidence type="ECO:0000313" key="3">
    <source>
        <dbReference type="EMBL" id="SDJ93014.1"/>
    </source>
</evidence>
<protein>
    <submittedName>
        <fullName evidence="3">Response regulator receiver domain-containing protein</fullName>
    </submittedName>
</protein>
<dbReference type="AlphaFoldDB" id="A0A1G8XS66"/>
<proteinExistence type="predicted"/>
<sequence length="119" mass="12788">MRVLIVESNAALAGIWRAHLERLGAEVCLVTTQAEAIAVLQKRVIDVIVLNLMLAQGSALAVADYASYRQPGARVVFVTNTSFFSDGSIFRHVGNACAFLPSGISPEDLAAVVDHYAMR</sequence>
<evidence type="ECO:0000259" key="2">
    <source>
        <dbReference type="PROSITE" id="PS50110"/>
    </source>
</evidence>
<dbReference type="CDD" id="cd00156">
    <property type="entry name" value="REC"/>
    <property type="match status" value="1"/>
</dbReference>
<comment type="caution">
    <text evidence="1">Lacks conserved residue(s) required for the propagation of feature annotation.</text>
</comment>
<dbReference type="SUPFAM" id="SSF52172">
    <property type="entry name" value="CheY-like"/>
    <property type="match status" value="1"/>
</dbReference>
<dbReference type="GO" id="GO:0000160">
    <property type="term" value="P:phosphorelay signal transduction system"/>
    <property type="evidence" value="ECO:0007669"/>
    <property type="project" value="InterPro"/>
</dbReference>
<organism evidence="3 4">
    <name type="scientific">Meinhardsimonia xiamenensis</name>
    <dbReference type="NCBI Taxonomy" id="990712"/>
    <lineage>
        <taxon>Bacteria</taxon>
        <taxon>Pseudomonadati</taxon>
        <taxon>Pseudomonadota</taxon>
        <taxon>Alphaproteobacteria</taxon>
        <taxon>Rhodobacterales</taxon>
        <taxon>Paracoccaceae</taxon>
        <taxon>Meinhardsimonia</taxon>
    </lineage>
</organism>
<dbReference type="SMART" id="SM00448">
    <property type="entry name" value="REC"/>
    <property type="match status" value="1"/>
</dbReference>
<dbReference type="OrthoDB" id="7874292at2"/>
<evidence type="ECO:0000256" key="1">
    <source>
        <dbReference type="PROSITE-ProRule" id="PRU00169"/>
    </source>
</evidence>
<dbReference type="Proteomes" id="UP000199328">
    <property type="component" value="Unassembled WGS sequence"/>
</dbReference>
<reference evidence="4" key="1">
    <citation type="submission" date="2016-10" db="EMBL/GenBank/DDBJ databases">
        <authorList>
            <person name="Varghese N."/>
            <person name="Submissions S."/>
        </authorList>
    </citation>
    <scope>NUCLEOTIDE SEQUENCE [LARGE SCALE GENOMIC DNA]</scope>
    <source>
        <strain evidence="4">CGMCC 1.10789</strain>
    </source>
</reference>
<keyword evidence="4" id="KW-1185">Reference proteome</keyword>
<dbReference type="STRING" id="990712.SAMN05216257_10126"/>
<dbReference type="InterPro" id="IPR011006">
    <property type="entry name" value="CheY-like_superfamily"/>
</dbReference>
<dbReference type="Pfam" id="PF00072">
    <property type="entry name" value="Response_reg"/>
    <property type="match status" value="1"/>
</dbReference>